<comment type="caution">
    <text evidence="3">The sequence shown here is derived from an EMBL/GenBank/DDBJ whole genome shotgun (WGS) entry which is preliminary data.</text>
</comment>
<accession>A0A9W7B9Y8</accession>
<keyword evidence="4" id="KW-1185">Reference proteome</keyword>
<feature type="compositionally biased region" description="Basic residues" evidence="1">
    <location>
        <begin position="119"/>
        <end position="128"/>
    </location>
</feature>
<evidence type="ECO:0000313" key="4">
    <source>
        <dbReference type="Proteomes" id="UP001165160"/>
    </source>
</evidence>
<feature type="compositionally biased region" description="Polar residues" evidence="1">
    <location>
        <begin position="129"/>
        <end position="144"/>
    </location>
</feature>
<feature type="region of interest" description="Disordered" evidence="1">
    <location>
        <begin position="95"/>
        <end position="199"/>
    </location>
</feature>
<protein>
    <submittedName>
        <fullName evidence="3">Uncharacterized protein</fullName>
    </submittedName>
</protein>
<proteinExistence type="predicted"/>
<name>A0A9W7B9Y8_9STRA</name>
<organism evidence="3 4">
    <name type="scientific">Triparma verrucosa</name>
    <dbReference type="NCBI Taxonomy" id="1606542"/>
    <lineage>
        <taxon>Eukaryota</taxon>
        <taxon>Sar</taxon>
        <taxon>Stramenopiles</taxon>
        <taxon>Ochrophyta</taxon>
        <taxon>Bolidophyceae</taxon>
        <taxon>Parmales</taxon>
        <taxon>Triparmaceae</taxon>
        <taxon>Triparma</taxon>
    </lineage>
</organism>
<evidence type="ECO:0000256" key="2">
    <source>
        <dbReference type="SAM" id="SignalP"/>
    </source>
</evidence>
<dbReference type="EMBL" id="BRXX01000013">
    <property type="protein sequence ID" value="GMH82315.1"/>
    <property type="molecule type" value="Genomic_DNA"/>
</dbReference>
<reference evidence="4" key="1">
    <citation type="journal article" date="2023" name="Commun. Biol.">
        <title>Genome analysis of Parmales, the sister group of diatoms, reveals the evolutionary specialization of diatoms from phago-mixotrophs to photoautotrophs.</title>
        <authorList>
            <person name="Ban H."/>
            <person name="Sato S."/>
            <person name="Yoshikawa S."/>
            <person name="Yamada K."/>
            <person name="Nakamura Y."/>
            <person name="Ichinomiya M."/>
            <person name="Sato N."/>
            <person name="Blanc-Mathieu R."/>
            <person name="Endo H."/>
            <person name="Kuwata A."/>
            <person name="Ogata H."/>
        </authorList>
    </citation>
    <scope>NUCLEOTIDE SEQUENCE [LARGE SCALE GENOMIC DNA]</scope>
    <source>
        <strain evidence="4">NIES 3699</strain>
    </source>
</reference>
<sequence length="199" mass="22256">MFSFNIIMVVALLILCLHLGAVDGSRVSPRIEQQRIEKLMQDLSEMEKSTIYAMHAQGLQTKDIATALNDKKTVDELNKIIKVLQSAHTDHLGRISDATVNKAPPAKRGSSAEKDGLQKSRKPTKKKQTTSSHAENVKLSNANRNKFKKKNGTDTNNNIHGHKRERIEKERERSKQTKKERPRANKIGVKGDGSRGIAI</sequence>
<dbReference type="Proteomes" id="UP001165160">
    <property type="component" value="Unassembled WGS sequence"/>
</dbReference>
<gene>
    <name evidence="3" type="ORF">TrVE_jg11844</name>
</gene>
<keyword evidence="2" id="KW-0732">Signal</keyword>
<feature type="signal peptide" evidence="2">
    <location>
        <begin position="1"/>
        <end position="24"/>
    </location>
</feature>
<evidence type="ECO:0000313" key="3">
    <source>
        <dbReference type="EMBL" id="GMH82315.1"/>
    </source>
</evidence>
<feature type="chain" id="PRO_5040875864" evidence="2">
    <location>
        <begin position="25"/>
        <end position="199"/>
    </location>
</feature>
<feature type="compositionally biased region" description="Basic and acidic residues" evidence="1">
    <location>
        <begin position="165"/>
        <end position="183"/>
    </location>
</feature>
<evidence type="ECO:0000256" key="1">
    <source>
        <dbReference type="SAM" id="MobiDB-lite"/>
    </source>
</evidence>
<dbReference type="AlphaFoldDB" id="A0A9W7B9Y8"/>